<organism evidence="1 2">
    <name type="scientific">Brevibacillus reuszeri</name>
    <dbReference type="NCBI Taxonomy" id="54915"/>
    <lineage>
        <taxon>Bacteria</taxon>
        <taxon>Bacillati</taxon>
        <taxon>Bacillota</taxon>
        <taxon>Bacilli</taxon>
        <taxon>Bacillales</taxon>
        <taxon>Paenibacillaceae</taxon>
        <taxon>Brevibacillus</taxon>
    </lineage>
</organism>
<dbReference type="RefSeq" id="WP_141261066.1">
    <property type="nucleotide sequence ID" value="NZ_BJON01000020.1"/>
</dbReference>
<sequence length="101" mass="11872">METGELTAYCYMVHRGKPAAMMPFQERFREDVITFVTNQELKVYTEPLAEGWFTLWIYKHPHILDVIQSVPQVPTSVFDHWILGKLFGYEESAIQEFLTKT</sequence>
<dbReference type="Proteomes" id="UP000319578">
    <property type="component" value="Unassembled WGS sequence"/>
</dbReference>
<dbReference type="EMBL" id="BJON01000020">
    <property type="protein sequence ID" value="GED71191.1"/>
    <property type="molecule type" value="Genomic_DNA"/>
</dbReference>
<reference evidence="1 2" key="1">
    <citation type="submission" date="2019-06" db="EMBL/GenBank/DDBJ databases">
        <title>Whole genome shotgun sequence of Brevibacillus reuszeri NBRC 15719.</title>
        <authorList>
            <person name="Hosoyama A."/>
            <person name="Uohara A."/>
            <person name="Ohji S."/>
            <person name="Ichikawa N."/>
        </authorList>
    </citation>
    <scope>NUCLEOTIDE SEQUENCE [LARGE SCALE GENOMIC DNA]</scope>
    <source>
        <strain evidence="1 2">NBRC 15719</strain>
    </source>
</reference>
<proteinExistence type="predicted"/>
<gene>
    <name evidence="1" type="ORF">BRE01_48930</name>
</gene>
<accession>A0ABQ0TTU7</accession>
<name>A0ABQ0TTU7_9BACL</name>
<comment type="caution">
    <text evidence="1">The sequence shown here is derived from an EMBL/GenBank/DDBJ whole genome shotgun (WGS) entry which is preliminary data.</text>
</comment>
<keyword evidence="2" id="KW-1185">Reference proteome</keyword>
<protein>
    <submittedName>
        <fullName evidence="1">Uncharacterized protein</fullName>
    </submittedName>
</protein>
<evidence type="ECO:0000313" key="1">
    <source>
        <dbReference type="EMBL" id="GED71191.1"/>
    </source>
</evidence>
<evidence type="ECO:0000313" key="2">
    <source>
        <dbReference type="Proteomes" id="UP000319578"/>
    </source>
</evidence>